<protein>
    <recommendedName>
        <fullName evidence="4">DoxX family membrane protein</fullName>
    </recommendedName>
</protein>
<evidence type="ECO:0000256" key="1">
    <source>
        <dbReference type="SAM" id="Phobius"/>
    </source>
</evidence>
<feature type="transmembrane region" description="Helical" evidence="1">
    <location>
        <begin position="101"/>
        <end position="123"/>
    </location>
</feature>
<keyword evidence="1" id="KW-1133">Transmembrane helix</keyword>
<comment type="caution">
    <text evidence="2">The sequence shown here is derived from an EMBL/GenBank/DDBJ whole genome shotgun (WGS) entry which is preliminary data.</text>
</comment>
<feature type="transmembrane region" description="Helical" evidence="1">
    <location>
        <begin position="143"/>
        <end position="164"/>
    </location>
</feature>
<organism evidence="2 3">
    <name type="scientific">Nocardia terrae</name>
    <dbReference type="NCBI Taxonomy" id="2675851"/>
    <lineage>
        <taxon>Bacteria</taxon>
        <taxon>Bacillati</taxon>
        <taxon>Actinomycetota</taxon>
        <taxon>Actinomycetes</taxon>
        <taxon>Mycobacteriales</taxon>
        <taxon>Nocardiaceae</taxon>
        <taxon>Nocardia</taxon>
    </lineage>
</organism>
<feature type="transmembrane region" description="Helical" evidence="1">
    <location>
        <begin position="76"/>
        <end position="94"/>
    </location>
</feature>
<evidence type="ECO:0008006" key="4">
    <source>
        <dbReference type="Google" id="ProtNLM"/>
    </source>
</evidence>
<keyword evidence="1" id="KW-0472">Membrane</keyword>
<evidence type="ECO:0000313" key="2">
    <source>
        <dbReference type="EMBL" id="MVU83181.1"/>
    </source>
</evidence>
<gene>
    <name evidence="2" type="ORF">GPX89_38820</name>
</gene>
<keyword evidence="3" id="KW-1185">Reference proteome</keyword>
<dbReference type="AlphaFoldDB" id="A0A7K1V9K4"/>
<sequence>MFTTLLLLTIPTVLLRALGALGVARFATWRVSAAHGLAFMLVNTGAAHFAPDWVTAIPNHSDMVAMVPSFVPFPDFTVYATGVLEYLGALGLILTPPTRRLAGLSLALMFVLLLPANIHAAQAHISFHGDPATPLWFRIPEQLVYIAVALFAALRTAPFAAAAVRRAPATTAVRE</sequence>
<keyword evidence="1" id="KW-0812">Transmembrane</keyword>
<proteinExistence type="predicted"/>
<name>A0A7K1V9K4_9NOCA</name>
<dbReference type="PANTHER" id="PTHR36974:SF1">
    <property type="entry name" value="DOXX FAMILY MEMBRANE PROTEIN"/>
    <property type="match status" value="1"/>
</dbReference>
<dbReference type="PANTHER" id="PTHR36974">
    <property type="entry name" value="MEMBRANE PROTEIN-RELATED"/>
    <property type="match status" value="1"/>
</dbReference>
<dbReference type="RefSeq" id="WP_157392756.1">
    <property type="nucleotide sequence ID" value="NZ_WRPP01000012.1"/>
</dbReference>
<dbReference type="Proteomes" id="UP000466794">
    <property type="component" value="Unassembled WGS sequence"/>
</dbReference>
<reference evidence="2 3" key="1">
    <citation type="submission" date="2019-12" db="EMBL/GenBank/DDBJ databases">
        <title>Nocardia sp. nov. ET3-3 isolated from soil.</title>
        <authorList>
            <person name="Kanchanasin P."/>
            <person name="Tanasupawat S."/>
            <person name="Yuki M."/>
            <person name="Kudo T."/>
        </authorList>
    </citation>
    <scope>NUCLEOTIDE SEQUENCE [LARGE SCALE GENOMIC DNA]</scope>
    <source>
        <strain evidence="2 3">ET3-3</strain>
    </source>
</reference>
<accession>A0A7K1V9K4</accession>
<evidence type="ECO:0000313" key="3">
    <source>
        <dbReference type="Proteomes" id="UP000466794"/>
    </source>
</evidence>
<dbReference type="EMBL" id="WRPP01000012">
    <property type="protein sequence ID" value="MVU83181.1"/>
    <property type="molecule type" value="Genomic_DNA"/>
</dbReference>